<dbReference type="Proteomes" id="UP000094385">
    <property type="component" value="Unassembled WGS sequence"/>
</dbReference>
<keyword evidence="2" id="KW-1185">Reference proteome</keyword>
<organism evidence="1 2">
    <name type="scientific">Lipomyces starkeyi NRRL Y-11557</name>
    <dbReference type="NCBI Taxonomy" id="675824"/>
    <lineage>
        <taxon>Eukaryota</taxon>
        <taxon>Fungi</taxon>
        <taxon>Dikarya</taxon>
        <taxon>Ascomycota</taxon>
        <taxon>Saccharomycotina</taxon>
        <taxon>Lipomycetes</taxon>
        <taxon>Lipomycetales</taxon>
        <taxon>Lipomycetaceae</taxon>
        <taxon>Lipomyces</taxon>
    </lineage>
</organism>
<evidence type="ECO:0000313" key="2">
    <source>
        <dbReference type="Proteomes" id="UP000094385"/>
    </source>
</evidence>
<dbReference type="EMBL" id="KV454303">
    <property type="protein sequence ID" value="ODQ69645.1"/>
    <property type="molecule type" value="Genomic_DNA"/>
</dbReference>
<dbReference type="AlphaFoldDB" id="A0A1E3PW50"/>
<evidence type="ECO:0000313" key="1">
    <source>
        <dbReference type="EMBL" id="ODQ69645.1"/>
    </source>
</evidence>
<protein>
    <submittedName>
        <fullName evidence="1">Uncharacterized protein</fullName>
    </submittedName>
</protein>
<accession>A0A1E3PW50</accession>
<sequence length="88" mass="9848">MFGSPSARGPVPSRFLRALPLLSVLHAHIPLHFRLLLLSNESCFPLNHHFLLLLNSLLKQLDVVAHILRVQGQIVNFVVTLDTGINYS</sequence>
<name>A0A1E3PW50_LIPST</name>
<reference evidence="1 2" key="1">
    <citation type="journal article" date="2016" name="Proc. Natl. Acad. Sci. U.S.A.">
        <title>Comparative genomics of biotechnologically important yeasts.</title>
        <authorList>
            <person name="Riley R."/>
            <person name="Haridas S."/>
            <person name="Wolfe K.H."/>
            <person name="Lopes M.R."/>
            <person name="Hittinger C.T."/>
            <person name="Goeker M."/>
            <person name="Salamov A.A."/>
            <person name="Wisecaver J.H."/>
            <person name="Long T.M."/>
            <person name="Calvey C.H."/>
            <person name="Aerts A.L."/>
            <person name="Barry K.W."/>
            <person name="Choi C."/>
            <person name="Clum A."/>
            <person name="Coughlan A.Y."/>
            <person name="Deshpande S."/>
            <person name="Douglass A.P."/>
            <person name="Hanson S.J."/>
            <person name="Klenk H.-P."/>
            <person name="LaButti K.M."/>
            <person name="Lapidus A."/>
            <person name="Lindquist E.A."/>
            <person name="Lipzen A.M."/>
            <person name="Meier-Kolthoff J.P."/>
            <person name="Ohm R.A."/>
            <person name="Otillar R.P."/>
            <person name="Pangilinan J.L."/>
            <person name="Peng Y."/>
            <person name="Rokas A."/>
            <person name="Rosa C.A."/>
            <person name="Scheuner C."/>
            <person name="Sibirny A.A."/>
            <person name="Slot J.C."/>
            <person name="Stielow J.B."/>
            <person name="Sun H."/>
            <person name="Kurtzman C.P."/>
            <person name="Blackwell M."/>
            <person name="Grigoriev I.V."/>
            <person name="Jeffries T.W."/>
        </authorList>
    </citation>
    <scope>NUCLEOTIDE SEQUENCE [LARGE SCALE GENOMIC DNA]</scope>
    <source>
        <strain evidence="1 2">NRRL Y-11557</strain>
    </source>
</reference>
<proteinExistence type="predicted"/>
<gene>
    <name evidence="1" type="ORF">LIPSTDRAFT_192702</name>
</gene>